<feature type="domain" description="Multidrug resistance protein MdtA-like C-terminal permuted SH3" evidence="6">
    <location>
        <begin position="291"/>
        <end position="349"/>
    </location>
</feature>
<accession>A0ABY5Y218</accession>
<feature type="signal peptide" evidence="4">
    <location>
        <begin position="1"/>
        <end position="18"/>
    </location>
</feature>
<keyword evidence="8" id="KW-1185">Reference proteome</keyword>
<dbReference type="EMBL" id="CP065938">
    <property type="protein sequence ID" value="UWX06058.1"/>
    <property type="molecule type" value="Genomic_DNA"/>
</dbReference>
<evidence type="ECO:0000256" key="3">
    <source>
        <dbReference type="ARBA" id="ARBA00022448"/>
    </source>
</evidence>
<keyword evidence="4" id="KW-0732">Signal</keyword>
<reference evidence="7" key="1">
    <citation type="submission" date="2020-12" db="EMBL/GenBank/DDBJ databases">
        <title>Taurinivorans muris gen. nov., sp. nov., fundamental and realized metabolic niche of a ubiquitous sulfidogenic bacterium in the murine intestine.</title>
        <authorList>
            <person name="Ye H."/>
            <person name="Hanson B.T."/>
            <person name="Loy A."/>
        </authorList>
    </citation>
    <scope>NUCLEOTIDE SEQUENCE</scope>
    <source>
        <strain evidence="7">LT0009</strain>
    </source>
</reference>
<dbReference type="InterPro" id="IPR058625">
    <property type="entry name" value="MdtA-like_BSH"/>
</dbReference>
<dbReference type="NCBIfam" id="TIGR01730">
    <property type="entry name" value="RND_mfp"/>
    <property type="match status" value="1"/>
</dbReference>
<comment type="subcellular location">
    <subcellularLocation>
        <location evidence="1">Cell envelope</location>
    </subcellularLocation>
</comment>
<evidence type="ECO:0000256" key="1">
    <source>
        <dbReference type="ARBA" id="ARBA00004196"/>
    </source>
</evidence>
<feature type="chain" id="PRO_5046800797" evidence="4">
    <location>
        <begin position="19"/>
        <end position="373"/>
    </location>
</feature>
<evidence type="ECO:0000259" key="5">
    <source>
        <dbReference type="Pfam" id="PF25917"/>
    </source>
</evidence>
<dbReference type="Proteomes" id="UP001058120">
    <property type="component" value="Chromosome"/>
</dbReference>
<name>A0ABY5Y218_9BACT</name>
<dbReference type="InterPro" id="IPR006143">
    <property type="entry name" value="RND_pump_MFP"/>
</dbReference>
<dbReference type="Gene3D" id="2.40.50.100">
    <property type="match status" value="1"/>
</dbReference>
<dbReference type="Gene3D" id="1.10.287.470">
    <property type="entry name" value="Helix hairpin bin"/>
    <property type="match status" value="1"/>
</dbReference>
<feature type="domain" description="Multidrug resistance protein MdtA-like barrel-sandwich hybrid" evidence="5">
    <location>
        <begin position="60"/>
        <end position="202"/>
    </location>
</feature>
<dbReference type="PANTHER" id="PTHR30469">
    <property type="entry name" value="MULTIDRUG RESISTANCE PROTEIN MDTA"/>
    <property type="match status" value="1"/>
</dbReference>
<dbReference type="Pfam" id="PF25967">
    <property type="entry name" value="RND-MFP_C"/>
    <property type="match status" value="1"/>
</dbReference>
<organism evidence="7 8">
    <name type="scientific">Taurinivorans muris</name>
    <dbReference type="NCBI Taxonomy" id="2787751"/>
    <lineage>
        <taxon>Bacteria</taxon>
        <taxon>Pseudomonadati</taxon>
        <taxon>Thermodesulfobacteriota</taxon>
        <taxon>Desulfovibrionia</taxon>
        <taxon>Desulfovibrionales</taxon>
        <taxon>Desulfovibrionaceae</taxon>
        <taxon>Taurinivorans</taxon>
    </lineage>
</organism>
<keyword evidence="3" id="KW-0813">Transport</keyword>
<evidence type="ECO:0000256" key="2">
    <source>
        <dbReference type="ARBA" id="ARBA00009477"/>
    </source>
</evidence>
<dbReference type="InterPro" id="IPR058627">
    <property type="entry name" value="MdtA-like_C"/>
</dbReference>
<dbReference type="Pfam" id="PF25917">
    <property type="entry name" value="BSH_RND"/>
    <property type="match status" value="1"/>
</dbReference>
<evidence type="ECO:0000256" key="4">
    <source>
        <dbReference type="SAM" id="SignalP"/>
    </source>
</evidence>
<protein>
    <submittedName>
        <fullName evidence="7">Efflux RND transporter periplasmic adaptor subunit</fullName>
    </submittedName>
</protein>
<dbReference type="RefSeq" id="WP_334315657.1">
    <property type="nucleotide sequence ID" value="NZ_CP065938.1"/>
</dbReference>
<proteinExistence type="inferred from homology"/>
<dbReference type="PANTHER" id="PTHR30469:SF20">
    <property type="entry name" value="EFFLUX RND TRANSPORTER PERIPLASMIC ADAPTOR SUBUNIT"/>
    <property type="match status" value="1"/>
</dbReference>
<evidence type="ECO:0000313" key="8">
    <source>
        <dbReference type="Proteomes" id="UP001058120"/>
    </source>
</evidence>
<comment type="similarity">
    <text evidence="2">Belongs to the membrane fusion protein (MFP) (TC 8.A.1) family.</text>
</comment>
<dbReference type="SUPFAM" id="SSF111369">
    <property type="entry name" value="HlyD-like secretion proteins"/>
    <property type="match status" value="1"/>
</dbReference>
<dbReference type="Gene3D" id="2.40.420.20">
    <property type="match status" value="1"/>
</dbReference>
<evidence type="ECO:0000313" key="7">
    <source>
        <dbReference type="EMBL" id="UWX06058.1"/>
    </source>
</evidence>
<gene>
    <name evidence="7" type="ORF">JBF11_01715</name>
</gene>
<dbReference type="PROSITE" id="PS51257">
    <property type="entry name" value="PROKAR_LIPOPROTEIN"/>
    <property type="match status" value="1"/>
</dbReference>
<sequence>MKYGILMIFLGAMVFVSACDKTREEQIRPVAVYALAEHDAVFTAKFPSIVEAGNEAVLSFKVAGSILEFPYETGAYVQKGQVLVRLDERDYAVQLEAGKEKMLAAENAYLGVKAQADNARKQFARAKALYMENALAKKKYDEAIAMLEGAAAQEKARFASYQEAKQGYVNRENQKQDTRLTAPYDGYIKRKFADVGAVVSAGLPVLAFSSDGHKKVQINISQKDMRYFENNPHCVFVQQGREYALSLQTIGKVKQSFDLVYPVVFYIENDEDLLVGSEGSVYVRFANTHSDVLLIPVEAVFEKNGKSYVWNFDGKTVMLKAVQIVRAEENGQIVVEGLKLGDRIVVRGVHDLYEGQTVRALEEFSKSNVGEVL</sequence>
<evidence type="ECO:0000259" key="6">
    <source>
        <dbReference type="Pfam" id="PF25967"/>
    </source>
</evidence>
<dbReference type="Gene3D" id="2.40.30.170">
    <property type="match status" value="1"/>
</dbReference>